<evidence type="ECO:0000313" key="5">
    <source>
        <dbReference type="EMBL" id="MBM7636628.1"/>
    </source>
</evidence>
<reference evidence="5 6" key="1">
    <citation type="submission" date="2021-01" db="EMBL/GenBank/DDBJ databases">
        <title>Genomic Encyclopedia of Type Strains, Phase IV (KMG-IV): sequencing the most valuable type-strain genomes for metagenomic binning, comparative biology and taxonomic classification.</title>
        <authorList>
            <person name="Goeker M."/>
        </authorList>
    </citation>
    <scope>NUCLEOTIDE SEQUENCE [LARGE SCALE GENOMIC DNA]</scope>
    <source>
        <strain evidence="5 6">DSM 27513</strain>
    </source>
</reference>
<proteinExistence type="predicted"/>
<keyword evidence="1 2" id="KW-0732">Signal</keyword>
<name>A0ABS2PPA2_9STRE</name>
<dbReference type="SUPFAM" id="SSF53850">
    <property type="entry name" value="Periplasmic binding protein-like II"/>
    <property type="match status" value="1"/>
</dbReference>
<feature type="domain" description="Solute-binding protein family 3/N-terminal" evidence="3">
    <location>
        <begin position="41"/>
        <end position="271"/>
    </location>
</feature>
<dbReference type="InterPro" id="IPR001320">
    <property type="entry name" value="Iontro_rcpt_C"/>
</dbReference>
<dbReference type="Proteomes" id="UP000809081">
    <property type="component" value="Unassembled WGS sequence"/>
</dbReference>
<evidence type="ECO:0000259" key="3">
    <source>
        <dbReference type="SMART" id="SM00062"/>
    </source>
</evidence>
<feature type="chain" id="PRO_5045480953" evidence="2">
    <location>
        <begin position="23"/>
        <end position="273"/>
    </location>
</feature>
<evidence type="ECO:0000259" key="4">
    <source>
        <dbReference type="SMART" id="SM00079"/>
    </source>
</evidence>
<gene>
    <name evidence="5" type="ORF">JOC31_001452</name>
</gene>
<dbReference type="PROSITE" id="PS51257">
    <property type="entry name" value="PROKAR_LIPOPROTEIN"/>
    <property type="match status" value="1"/>
</dbReference>
<dbReference type="PANTHER" id="PTHR35936:SF17">
    <property type="entry name" value="ARGININE-BINDING EXTRACELLULAR PROTEIN ARTP"/>
    <property type="match status" value="1"/>
</dbReference>
<keyword evidence="6" id="KW-1185">Reference proteome</keyword>
<organism evidence="5 6">
    <name type="scientific">Streptococcus saliviloxodontae</name>
    <dbReference type="NCBI Taxonomy" id="1349416"/>
    <lineage>
        <taxon>Bacteria</taxon>
        <taxon>Bacillati</taxon>
        <taxon>Bacillota</taxon>
        <taxon>Bacilli</taxon>
        <taxon>Lactobacillales</taxon>
        <taxon>Streptococcaceae</taxon>
        <taxon>Streptococcus</taxon>
    </lineage>
</organism>
<evidence type="ECO:0000313" key="6">
    <source>
        <dbReference type="Proteomes" id="UP000809081"/>
    </source>
</evidence>
<dbReference type="PANTHER" id="PTHR35936">
    <property type="entry name" value="MEMBRANE-BOUND LYTIC MUREIN TRANSGLYCOSYLASE F"/>
    <property type="match status" value="1"/>
</dbReference>
<comment type="caution">
    <text evidence="5">The sequence shown here is derived from an EMBL/GenBank/DDBJ whole genome shotgun (WGS) entry which is preliminary data.</text>
</comment>
<dbReference type="InterPro" id="IPR001638">
    <property type="entry name" value="Solute-binding_3/MltF_N"/>
</dbReference>
<sequence length="273" mass="29158">MIMSFKKITFGMLAVASVFALTACGSSQSKDSLEKIKDKGTLTVAMNPEFAPFEFKTLVNGKDTVVGADVEIAKAIGEELGVKVKFSTMSFNNVLASVKSGKADIAISGISATEERQKVYDFSETYYESKSVLIVQKSQLASATSTDSFADKSIATQKGSIQETIAKANFSSAHMVSLTQPGEAINELKSGQVQGVVLEEAIAKGYVAKNDDLAIADLTLKSESTDAYAVAIPKGSDKLKATVDKVITQLKKEGKIDNFVQTAYEQSLDSDKD</sequence>
<feature type="signal peptide" evidence="2">
    <location>
        <begin position="1"/>
        <end position="22"/>
    </location>
</feature>
<dbReference type="EMBL" id="JAFBEI010000030">
    <property type="protein sequence ID" value="MBM7636628.1"/>
    <property type="molecule type" value="Genomic_DNA"/>
</dbReference>
<dbReference type="Pfam" id="PF00497">
    <property type="entry name" value="SBP_bac_3"/>
    <property type="match status" value="1"/>
</dbReference>
<evidence type="ECO:0000256" key="1">
    <source>
        <dbReference type="ARBA" id="ARBA00022729"/>
    </source>
</evidence>
<feature type="domain" description="Ionotropic glutamate receptor C-terminal" evidence="4">
    <location>
        <begin position="41"/>
        <end position="266"/>
    </location>
</feature>
<accession>A0ABS2PPA2</accession>
<dbReference type="SMART" id="SM00062">
    <property type="entry name" value="PBPb"/>
    <property type="match status" value="1"/>
</dbReference>
<evidence type="ECO:0000256" key="2">
    <source>
        <dbReference type="SAM" id="SignalP"/>
    </source>
</evidence>
<dbReference type="SMART" id="SM00079">
    <property type="entry name" value="PBPe"/>
    <property type="match status" value="1"/>
</dbReference>
<dbReference type="Gene3D" id="3.40.190.10">
    <property type="entry name" value="Periplasmic binding protein-like II"/>
    <property type="match status" value="2"/>
</dbReference>
<protein>
    <submittedName>
        <fullName evidence="5">Polar amino acid transport system substrate-binding protein</fullName>
    </submittedName>
</protein>